<dbReference type="SMART" id="SM00637">
    <property type="entry name" value="CBD_II"/>
    <property type="match status" value="1"/>
</dbReference>
<dbReference type="Pfam" id="PF00553">
    <property type="entry name" value="CBM_2"/>
    <property type="match status" value="1"/>
</dbReference>
<dbReference type="Gene3D" id="2.60.40.290">
    <property type="match status" value="1"/>
</dbReference>
<dbReference type="InterPro" id="IPR012334">
    <property type="entry name" value="Pectin_lyas_fold"/>
</dbReference>
<gene>
    <name evidence="6" type="primary">pelA_1</name>
    <name evidence="6" type="ORF">VQ7734_01165</name>
</gene>
<evidence type="ECO:0000256" key="4">
    <source>
        <dbReference type="SAM" id="SignalP"/>
    </source>
</evidence>
<evidence type="ECO:0000313" key="7">
    <source>
        <dbReference type="Proteomes" id="UP000184600"/>
    </source>
</evidence>
<accession>A0A1M7YS28</accession>
<dbReference type="InterPro" id="IPR008965">
    <property type="entry name" value="CBM2/CBM3_carb-bd_dom_sf"/>
</dbReference>
<dbReference type="STRING" id="1117707.VQ7734_01165"/>
<feature type="region of interest" description="Disordered" evidence="3">
    <location>
        <begin position="123"/>
        <end position="152"/>
    </location>
</feature>
<evidence type="ECO:0000313" key="6">
    <source>
        <dbReference type="EMBL" id="SHO55437.1"/>
    </source>
</evidence>
<dbReference type="GO" id="GO:0000272">
    <property type="term" value="P:polysaccharide catabolic process"/>
    <property type="evidence" value="ECO:0007669"/>
    <property type="project" value="UniProtKB-KW"/>
</dbReference>
<comment type="subcellular location">
    <subcellularLocation>
        <location evidence="2">Secreted</location>
    </subcellularLocation>
</comment>
<dbReference type="InterPro" id="IPR011050">
    <property type="entry name" value="Pectin_lyase_fold/virulence"/>
</dbReference>
<evidence type="ECO:0000259" key="5">
    <source>
        <dbReference type="PROSITE" id="PS51173"/>
    </source>
</evidence>
<keyword evidence="7" id="KW-1185">Reference proteome</keyword>
<protein>
    <submittedName>
        <fullName evidence="6">Pectate trisaccharide-lyase</fullName>
        <ecNumber evidence="6">4.2.2.22</ecNumber>
    </submittedName>
</protein>
<keyword evidence="2" id="KW-0119">Carbohydrate metabolism</keyword>
<dbReference type="SMART" id="SM00656">
    <property type="entry name" value="Amb_all"/>
    <property type="match status" value="1"/>
</dbReference>
<dbReference type="GO" id="GO:0030247">
    <property type="term" value="F:polysaccharide binding"/>
    <property type="evidence" value="ECO:0007669"/>
    <property type="project" value="UniProtKB-UniRule"/>
</dbReference>
<evidence type="ECO:0000256" key="1">
    <source>
        <dbReference type="ARBA" id="ARBA00023239"/>
    </source>
</evidence>
<dbReference type="Gene3D" id="2.160.20.10">
    <property type="entry name" value="Single-stranded right-handed beta-helix, Pectin lyase-like"/>
    <property type="match status" value="1"/>
</dbReference>
<dbReference type="PANTHER" id="PTHR31683">
    <property type="entry name" value="PECTATE LYASE 18-RELATED"/>
    <property type="match status" value="1"/>
</dbReference>
<sequence>MKQITRLLVIPATIATCYALSIPEAAAASCSAKISAQWSNGYQMEITVNSEGNNLQSWQASLDFTQAPKIVNSWNADLDVDGTLVTGTSLDWNGNVPAGESTSFYIQGEGSGNFAAPSCTLARASSDSSSDDDTTDSNDNSQTGSTDGPDGYTYCAGEDETCQFSGTRKVAYGASGKFNYQLATNSISCDNNTFGDPIYGTVKACYYGPQEDDGDTTGGDDSGSNTCPVKLYGWATVDGGTTGGGNATPQRVTSLSELRKLAKDDTPRVLQLSGTFTTGNEPIWIGSNKTLVGVDKNTTIQGGIRIKNDQNIIVRNINILGNNTGRPVDSIGVRSSHNIWFDHLTVTDGPDGILDLTTGTDHVTVSWSKFYYTSKNRSHRLALLFGGGSNHGDTDSGKNNHTIHHNWFGKNMDQRMPRLLFGKGHIYNNYYNAPGNSYAIGSGSWASLLVENNYFKDVKNPHRFQDSNPSYITARGNIYDHTSGRKDTGAGGSGSNPPKAWTNPPYQYQLDKAKDVPALVQRCAGPQ</sequence>
<evidence type="ECO:0000256" key="2">
    <source>
        <dbReference type="RuleBase" id="RU361173"/>
    </source>
</evidence>
<dbReference type="InterPro" id="IPR045032">
    <property type="entry name" value="PEL"/>
</dbReference>
<organism evidence="6 7">
    <name type="scientific">Vibrio quintilis</name>
    <dbReference type="NCBI Taxonomy" id="1117707"/>
    <lineage>
        <taxon>Bacteria</taxon>
        <taxon>Pseudomonadati</taxon>
        <taxon>Pseudomonadota</taxon>
        <taxon>Gammaproteobacteria</taxon>
        <taxon>Vibrionales</taxon>
        <taxon>Vibrionaceae</taxon>
        <taxon>Vibrio</taxon>
    </lineage>
</organism>
<feature type="region of interest" description="Disordered" evidence="3">
    <location>
        <begin position="475"/>
        <end position="506"/>
    </location>
</feature>
<comment type="similarity">
    <text evidence="2">Belongs to the polysaccharide lyase 1 family.</text>
</comment>
<dbReference type="GO" id="GO:0030570">
    <property type="term" value="F:pectate lyase activity"/>
    <property type="evidence" value="ECO:0007669"/>
    <property type="project" value="InterPro"/>
</dbReference>
<feature type="chain" id="PRO_5013337309" evidence="4">
    <location>
        <begin position="28"/>
        <end position="527"/>
    </location>
</feature>
<dbReference type="SUPFAM" id="SSF49384">
    <property type="entry name" value="Carbohydrate-binding domain"/>
    <property type="match status" value="1"/>
</dbReference>
<keyword evidence="2" id="KW-0624">Polysaccharide degradation</keyword>
<feature type="domain" description="CBM2" evidence="5">
    <location>
        <begin position="23"/>
        <end position="129"/>
    </location>
</feature>
<reference evidence="7" key="1">
    <citation type="submission" date="2016-12" db="EMBL/GenBank/DDBJ databases">
        <authorList>
            <person name="Rodrigo-Torres L."/>
            <person name="Arahal R.D."/>
            <person name="Lucena T."/>
        </authorList>
    </citation>
    <scope>NUCLEOTIDE SEQUENCE [LARGE SCALE GENOMIC DNA]</scope>
</reference>
<dbReference type="EC" id="4.2.2.22" evidence="6"/>
<evidence type="ECO:0000256" key="3">
    <source>
        <dbReference type="SAM" id="MobiDB-lite"/>
    </source>
</evidence>
<keyword evidence="2" id="KW-0964">Secreted</keyword>
<dbReference type="Pfam" id="PF00544">
    <property type="entry name" value="Pectate_lyase_4"/>
    <property type="match status" value="1"/>
</dbReference>
<dbReference type="RefSeq" id="WP_073580433.1">
    <property type="nucleotide sequence ID" value="NZ_AP024898.1"/>
</dbReference>
<dbReference type="AlphaFoldDB" id="A0A1M7YS28"/>
<feature type="compositionally biased region" description="Low complexity" evidence="3">
    <location>
        <begin position="137"/>
        <end position="147"/>
    </location>
</feature>
<dbReference type="PROSITE" id="PS51173">
    <property type="entry name" value="CBM2"/>
    <property type="match status" value="1"/>
</dbReference>
<dbReference type="GO" id="GO:0004553">
    <property type="term" value="F:hydrolase activity, hydrolyzing O-glycosyl compounds"/>
    <property type="evidence" value="ECO:0007669"/>
    <property type="project" value="InterPro"/>
</dbReference>
<dbReference type="PANTHER" id="PTHR31683:SF18">
    <property type="entry name" value="PECTATE LYASE 21-RELATED"/>
    <property type="match status" value="1"/>
</dbReference>
<dbReference type="EMBL" id="FRFG01000014">
    <property type="protein sequence ID" value="SHO55437.1"/>
    <property type="molecule type" value="Genomic_DNA"/>
</dbReference>
<dbReference type="InterPro" id="IPR012291">
    <property type="entry name" value="CBM2_carb-bd_dom_sf"/>
</dbReference>
<name>A0A1M7YS28_9VIBR</name>
<dbReference type="SUPFAM" id="SSF51126">
    <property type="entry name" value="Pectin lyase-like"/>
    <property type="match status" value="1"/>
</dbReference>
<dbReference type="Proteomes" id="UP000184600">
    <property type="component" value="Unassembled WGS sequence"/>
</dbReference>
<proteinExistence type="inferred from homology"/>
<feature type="signal peptide" evidence="4">
    <location>
        <begin position="1"/>
        <end position="27"/>
    </location>
</feature>
<dbReference type="GO" id="GO:0005576">
    <property type="term" value="C:extracellular region"/>
    <property type="evidence" value="ECO:0007669"/>
    <property type="project" value="UniProtKB-SubCell"/>
</dbReference>
<dbReference type="InterPro" id="IPR001919">
    <property type="entry name" value="CBD2"/>
</dbReference>
<keyword evidence="1 2" id="KW-0456">Lyase</keyword>
<dbReference type="InterPro" id="IPR002022">
    <property type="entry name" value="Pec_lyase"/>
</dbReference>
<keyword evidence="4" id="KW-0732">Signal</keyword>
<dbReference type="OrthoDB" id="5592990at2"/>